<keyword evidence="5 7" id="KW-1133">Transmembrane helix</keyword>
<feature type="transmembrane region" description="Helical" evidence="7">
    <location>
        <begin position="127"/>
        <end position="148"/>
    </location>
</feature>
<sequence>MSSDVVEHAAVGTSAAPARPMDRASGRRRLAGHAVIILSSVVMIYPLLWLATSSFKHDTEIFSSAQLLPHDWDFANYAEGWTELGVSFDVFFANSLFISLAAVIGNVLSCSLAAYAFARLNFRLRRFWFAVMLLTVMLPVHVTLVPQYTIFNRLGLVNTFYPLIVPQFLAVEAFFIFLLVQFIRGLPIELDEAARLDGCGPPRIFWHIILPLLRPALVTTAIFSFIWSYNNFFGQLIYLGDTQIYTVPLALRMFMDATGESSWGPLFAMSLLSLVPAFALFLGFQRWIVDGIATTGSKM</sequence>
<comment type="similarity">
    <text evidence="7">Belongs to the binding-protein-dependent transport system permease family.</text>
</comment>
<evidence type="ECO:0000256" key="7">
    <source>
        <dbReference type="RuleBase" id="RU363032"/>
    </source>
</evidence>
<name>A0ABW4L7E3_9MICO</name>
<comment type="caution">
    <text evidence="9">The sequence shown here is derived from an EMBL/GenBank/DDBJ whole genome shotgun (WGS) entry which is preliminary data.</text>
</comment>
<keyword evidence="6 7" id="KW-0472">Membrane</keyword>
<dbReference type="Pfam" id="PF00528">
    <property type="entry name" value="BPD_transp_1"/>
    <property type="match status" value="1"/>
</dbReference>
<evidence type="ECO:0000259" key="8">
    <source>
        <dbReference type="PROSITE" id="PS50928"/>
    </source>
</evidence>
<dbReference type="RefSeq" id="WP_388007119.1">
    <property type="nucleotide sequence ID" value="NZ_JBHUEE010000006.1"/>
</dbReference>
<protein>
    <submittedName>
        <fullName evidence="9">Carbohydrate ABC transporter permease</fullName>
    </submittedName>
</protein>
<reference evidence="10" key="1">
    <citation type="journal article" date="2019" name="Int. J. Syst. Evol. Microbiol.">
        <title>The Global Catalogue of Microorganisms (GCM) 10K type strain sequencing project: providing services to taxonomists for standard genome sequencing and annotation.</title>
        <authorList>
            <consortium name="The Broad Institute Genomics Platform"/>
            <consortium name="The Broad Institute Genome Sequencing Center for Infectious Disease"/>
            <person name="Wu L."/>
            <person name="Ma J."/>
        </authorList>
    </citation>
    <scope>NUCLEOTIDE SEQUENCE [LARGE SCALE GENOMIC DNA]</scope>
    <source>
        <strain evidence="10">JCM 17130</strain>
    </source>
</reference>
<dbReference type="CDD" id="cd06261">
    <property type="entry name" value="TM_PBP2"/>
    <property type="match status" value="1"/>
</dbReference>
<evidence type="ECO:0000256" key="3">
    <source>
        <dbReference type="ARBA" id="ARBA00022475"/>
    </source>
</evidence>
<evidence type="ECO:0000256" key="1">
    <source>
        <dbReference type="ARBA" id="ARBA00004651"/>
    </source>
</evidence>
<dbReference type="EMBL" id="JBHUEE010000006">
    <property type="protein sequence ID" value="MFD1718570.1"/>
    <property type="molecule type" value="Genomic_DNA"/>
</dbReference>
<evidence type="ECO:0000256" key="4">
    <source>
        <dbReference type="ARBA" id="ARBA00022692"/>
    </source>
</evidence>
<dbReference type="InterPro" id="IPR000515">
    <property type="entry name" value="MetI-like"/>
</dbReference>
<gene>
    <name evidence="9" type="ORF">ACFSE6_12050</name>
</gene>
<dbReference type="PROSITE" id="PS50928">
    <property type="entry name" value="ABC_TM1"/>
    <property type="match status" value="1"/>
</dbReference>
<evidence type="ECO:0000313" key="9">
    <source>
        <dbReference type="EMBL" id="MFD1718570.1"/>
    </source>
</evidence>
<evidence type="ECO:0000256" key="2">
    <source>
        <dbReference type="ARBA" id="ARBA00022448"/>
    </source>
</evidence>
<accession>A0ABW4L7E3</accession>
<organism evidence="9 10">
    <name type="scientific">Georgenia deserti</name>
    <dbReference type="NCBI Taxonomy" id="2093781"/>
    <lineage>
        <taxon>Bacteria</taxon>
        <taxon>Bacillati</taxon>
        <taxon>Actinomycetota</taxon>
        <taxon>Actinomycetes</taxon>
        <taxon>Micrococcales</taxon>
        <taxon>Bogoriellaceae</taxon>
        <taxon>Georgenia</taxon>
    </lineage>
</organism>
<dbReference type="Proteomes" id="UP001597277">
    <property type="component" value="Unassembled WGS sequence"/>
</dbReference>
<dbReference type="PANTHER" id="PTHR43744:SF6">
    <property type="entry name" value="ABC TRANSPORTER PERMEASE PROTEIN YESQ-RELATED"/>
    <property type="match status" value="1"/>
</dbReference>
<feature type="transmembrane region" description="Helical" evidence="7">
    <location>
        <begin position="266"/>
        <end position="289"/>
    </location>
</feature>
<dbReference type="Gene3D" id="1.10.3720.10">
    <property type="entry name" value="MetI-like"/>
    <property type="match status" value="1"/>
</dbReference>
<dbReference type="InterPro" id="IPR035906">
    <property type="entry name" value="MetI-like_sf"/>
</dbReference>
<keyword evidence="4 7" id="KW-0812">Transmembrane</keyword>
<evidence type="ECO:0000313" key="10">
    <source>
        <dbReference type="Proteomes" id="UP001597277"/>
    </source>
</evidence>
<proteinExistence type="inferred from homology"/>
<comment type="subcellular location">
    <subcellularLocation>
        <location evidence="1 7">Cell membrane</location>
        <topology evidence="1 7">Multi-pass membrane protein</topology>
    </subcellularLocation>
</comment>
<feature type="transmembrane region" description="Helical" evidence="7">
    <location>
        <begin position="30"/>
        <end position="51"/>
    </location>
</feature>
<keyword evidence="10" id="KW-1185">Reference proteome</keyword>
<evidence type="ECO:0000256" key="5">
    <source>
        <dbReference type="ARBA" id="ARBA00022989"/>
    </source>
</evidence>
<feature type="transmembrane region" description="Helical" evidence="7">
    <location>
        <begin position="204"/>
        <end position="226"/>
    </location>
</feature>
<feature type="transmembrane region" description="Helical" evidence="7">
    <location>
        <begin position="91"/>
        <end position="115"/>
    </location>
</feature>
<keyword evidence="3" id="KW-1003">Cell membrane</keyword>
<dbReference type="PANTHER" id="PTHR43744">
    <property type="entry name" value="ABC TRANSPORTER PERMEASE PROTEIN MG189-RELATED-RELATED"/>
    <property type="match status" value="1"/>
</dbReference>
<keyword evidence="2 7" id="KW-0813">Transport</keyword>
<dbReference type="SUPFAM" id="SSF161098">
    <property type="entry name" value="MetI-like"/>
    <property type="match status" value="1"/>
</dbReference>
<feature type="domain" description="ABC transmembrane type-1" evidence="8">
    <location>
        <begin position="92"/>
        <end position="284"/>
    </location>
</feature>
<evidence type="ECO:0000256" key="6">
    <source>
        <dbReference type="ARBA" id="ARBA00023136"/>
    </source>
</evidence>
<feature type="transmembrane region" description="Helical" evidence="7">
    <location>
        <begin position="160"/>
        <end position="183"/>
    </location>
</feature>